<keyword evidence="2" id="KW-0645">Protease</keyword>
<dbReference type="SUPFAM" id="SSF49373">
    <property type="entry name" value="Invasin/intimin cell-adhesion fragments"/>
    <property type="match status" value="1"/>
</dbReference>
<dbReference type="KEGG" id="tact:SG35_029120"/>
<protein>
    <submittedName>
        <fullName evidence="2">Carboxypeptidase regulatory-like domain-containing protein</fullName>
    </submittedName>
</protein>
<dbReference type="Pfam" id="PF09136">
    <property type="entry name" value="Glucodextran_B"/>
    <property type="match status" value="1"/>
</dbReference>
<reference evidence="2 3" key="2">
    <citation type="journal article" date="2022" name="Mar. Drugs">
        <title>Bioassay-Guided Fractionation Leads to the Detection of Cholic Acid Generated by the Rare Thalassomonas sp.</title>
        <authorList>
            <person name="Pheiffer F."/>
            <person name="Schneider Y.K."/>
            <person name="Hansen E.H."/>
            <person name="Andersen J.H."/>
            <person name="Isaksson J."/>
            <person name="Busche T."/>
            <person name="R C."/>
            <person name="Kalinowski J."/>
            <person name="Zyl L.V."/>
            <person name="Trindade M."/>
        </authorList>
    </citation>
    <scope>NUCLEOTIDE SEQUENCE [LARGE SCALE GENOMIC DNA]</scope>
    <source>
        <strain evidence="2 3">A5K-106</strain>
    </source>
</reference>
<dbReference type="RefSeq" id="WP_044832680.1">
    <property type="nucleotide sequence ID" value="NZ_CP059736.1"/>
</dbReference>
<gene>
    <name evidence="2" type="ORF">SG35_029120</name>
</gene>
<reference evidence="2 3" key="1">
    <citation type="journal article" date="2015" name="Genome Announc.">
        <title>Draft Genome Sequences of Marine Isolates of Thalassomonas viridans and Thalassomonas actiniarum.</title>
        <authorList>
            <person name="Olonade I."/>
            <person name="van Zyl L.J."/>
            <person name="Trindade M."/>
        </authorList>
    </citation>
    <scope>NUCLEOTIDE SEQUENCE [LARGE SCALE GENOMIC DNA]</scope>
    <source>
        <strain evidence="2 3">A5K-106</strain>
    </source>
</reference>
<keyword evidence="3" id="KW-1185">Reference proteome</keyword>
<evidence type="ECO:0000256" key="1">
    <source>
        <dbReference type="SAM" id="SignalP"/>
    </source>
</evidence>
<dbReference type="AlphaFoldDB" id="A0AAF0C6C6"/>
<dbReference type="EMBL" id="CP059736">
    <property type="protein sequence ID" value="WDE02473.1"/>
    <property type="molecule type" value="Genomic_DNA"/>
</dbReference>
<accession>A0AAF0C6C6</accession>
<dbReference type="InterPro" id="IPR008969">
    <property type="entry name" value="CarboxyPept-like_regulatory"/>
</dbReference>
<dbReference type="Proteomes" id="UP000032568">
    <property type="component" value="Chromosome pTact"/>
</dbReference>
<evidence type="ECO:0000313" key="2">
    <source>
        <dbReference type="EMBL" id="WDE02473.1"/>
    </source>
</evidence>
<sequence length="940" mass="98777">MVYKQEFKQLRAVKTVMLLCFFLALFFHVNTVHSTDSIHLEDLTQINNLNVSLTAGQFNRRTGEITYSATITNNAGESYPGPIYLAISDITDSAVTVVNDLDNSDLGAGFFRFDTPIFEPGDQLSNPVIFSNPTRVRFNFNTSTFFESPLTPDILDISITSPVSGFLTSQDSLVVTGTFGTSVESIEVNGFPATLQENSYSSAPIPLIEGNNTLTAVARNTTGGLGTANVMVLKDSTPPTVGFSNPQNNQVVTTDTIQVSGNVNDIVTGTVNEENCQVTVTGRTGSIVASVVNRSFQIVNFPIVPGLNEITVVARDTAGNESTPAQVNVTRQELIGKQLQTVTGNNQTGEINQILSQPVTVRAVDAAGVPLAETLLQFEVTSNTGLIKPAGSAISNNQLVHNLLTDSEGMVALDWTLGNRVGVGNNSLEVSGIGFSAPLQFFASANPSACSQLLALSGENQVGGVSTALANPLEVVAFDDGGNFCIDQPVTFEIGLGNGNLTGATSLTVNTNADGRAAAILTLGDTPGINNNSVSATFDGLAQNVSFIATAVLTGIEADTRFIGVVLDTENIPVPNATVQIENTDPLIETVTDTNGLFALEGVPIGSGLLLVDGSTTTRSGRWPTLEYVINVISGIDNSLGNPVFLPELDATNFQTVGGNEDVVLTMEGVEGFAMKIFANSATFPDGSTTGAMGVTQVSNDQVPMPPSGGAAPPWVGTLQPAGVFFDPPVQLTVPNSLGLPPNQIVNMFSFDHDLQQFVSVGTGTVQTDGATIVSDPGSGIRKSGWFFDCPPPPPTEETDNCDDPLKNNDLRQAFRDAWTNSNPGGGLAEDNPGRHEQGGWIVQHPDGSITIDPWPLGDGDSITPGPQPAGTIGGFHTHPNTDASIYAQEPSQGDIDTTIPQGVPCYIISNDRIYRVNVDGTVDDLGSRGDLTSPTSCGD</sequence>
<keyword evidence="2" id="KW-0378">Hydrolase</keyword>
<proteinExistence type="predicted"/>
<name>A0AAF0C6C6_9GAMM</name>
<keyword evidence="1" id="KW-0732">Signal</keyword>
<dbReference type="InterPro" id="IPR013783">
    <property type="entry name" value="Ig-like_fold"/>
</dbReference>
<dbReference type="Gene3D" id="2.60.40.10">
    <property type="entry name" value="Immunoglobulins"/>
    <property type="match status" value="2"/>
</dbReference>
<feature type="chain" id="PRO_5042027587" evidence="1">
    <location>
        <begin position="35"/>
        <end position="940"/>
    </location>
</feature>
<dbReference type="SUPFAM" id="SSF49464">
    <property type="entry name" value="Carboxypeptidase regulatory domain-like"/>
    <property type="match status" value="1"/>
</dbReference>
<evidence type="ECO:0000313" key="3">
    <source>
        <dbReference type="Proteomes" id="UP000032568"/>
    </source>
</evidence>
<keyword evidence="2" id="KW-0121">Carboxypeptidase</keyword>
<dbReference type="InterPro" id="IPR008964">
    <property type="entry name" value="Invasin/intimin_cell_adhesion"/>
</dbReference>
<dbReference type="GO" id="GO:0004180">
    <property type="term" value="F:carboxypeptidase activity"/>
    <property type="evidence" value="ECO:0007669"/>
    <property type="project" value="UniProtKB-KW"/>
</dbReference>
<organism evidence="2 3">
    <name type="scientific">Thalassomonas actiniarum</name>
    <dbReference type="NCBI Taxonomy" id="485447"/>
    <lineage>
        <taxon>Bacteria</taxon>
        <taxon>Pseudomonadati</taxon>
        <taxon>Pseudomonadota</taxon>
        <taxon>Gammaproteobacteria</taxon>
        <taxon>Alteromonadales</taxon>
        <taxon>Colwelliaceae</taxon>
        <taxon>Thalassomonas</taxon>
    </lineage>
</organism>
<feature type="signal peptide" evidence="1">
    <location>
        <begin position="1"/>
        <end position="34"/>
    </location>
</feature>